<dbReference type="RefSeq" id="WP_244517990.1">
    <property type="nucleotide sequence ID" value="NZ_FMTP01000011.1"/>
</dbReference>
<sequence>MVGRNAAKVRTDDSNPRRFDALMPGEAQERARLRTRPDFPWIARQAAINLSDAYRGNLLLTRLLNDRGRFVLSLLILDMHFDRPDAPGLTTGRLKAEAVALDVCSPGRVGAILAAFRVFGMIAPAPDADGRRRRLVVTEKLMSIHRERWRTMLNTLALVMPEEGERGLRHLDDPVFLAAFVRALLEPLRAGWRPAFDIPAIAQFAERDGGLLIALALFGIGLTGQPLSISQLARSFRISRSHVVGIVQDAAAAGLLRRVEEQGGRGPGVLPQPALIEAMEHFVALALVRQMVAVRAGLAALDQRNAA</sequence>
<accession>A0A1G4UR75</accession>
<keyword evidence="2" id="KW-1185">Reference proteome</keyword>
<organism evidence="1 2">
    <name type="scientific">Ancylobacter rudongensis</name>
    <dbReference type="NCBI Taxonomy" id="177413"/>
    <lineage>
        <taxon>Bacteria</taxon>
        <taxon>Pseudomonadati</taxon>
        <taxon>Pseudomonadota</taxon>
        <taxon>Alphaproteobacteria</taxon>
        <taxon>Hyphomicrobiales</taxon>
        <taxon>Xanthobacteraceae</taxon>
        <taxon>Ancylobacter</taxon>
    </lineage>
</organism>
<proteinExistence type="predicted"/>
<dbReference type="AlphaFoldDB" id="A0A1G4UR75"/>
<dbReference type="STRING" id="177413.SAMN05660859_0182"/>
<dbReference type="Gene3D" id="1.10.10.10">
    <property type="entry name" value="Winged helix-like DNA-binding domain superfamily/Winged helix DNA-binding domain"/>
    <property type="match status" value="1"/>
</dbReference>
<evidence type="ECO:0000313" key="1">
    <source>
        <dbReference type="EMBL" id="SCW96168.1"/>
    </source>
</evidence>
<evidence type="ECO:0000313" key="2">
    <source>
        <dbReference type="Proteomes" id="UP000198889"/>
    </source>
</evidence>
<dbReference type="InterPro" id="IPR036388">
    <property type="entry name" value="WH-like_DNA-bd_sf"/>
</dbReference>
<protein>
    <submittedName>
        <fullName evidence="1">Uncharacterized protein</fullName>
    </submittedName>
</protein>
<reference evidence="2" key="1">
    <citation type="submission" date="2016-10" db="EMBL/GenBank/DDBJ databases">
        <authorList>
            <person name="Varghese N."/>
            <person name="Submissions S."/>
        </authorList>
    </citation>
    <scope>NUCLEOTIDE SEQUENCE [LARGE SCALE GENOMIC DNA]</scope>
    <source>
        <strain evidence="2">CGMCC 1.1761</strain>
    </source>
</reference>
<gene>
    <name evidence="1" type="ORF">SAMN05660859_0182</name>
</gene>
<dbReference type="Proteomes" id="UP000198889">
    <property type="component" value="Unassembled WGS sequence"/>
</dbReference>
<dbReference type="EMBL" id="FMTP01000011">
    <property type="protein sequence ID" value="SCW96168.1"/>
    <property type="molecule type" value="Genomic_DNA"/>
</dbReference>
<name>A0A1G4UR75_9HYPH</name>